<evidence type="ECO:0000313" key="1">
    <source>
        <dbReference type="EMBL" id="CAG8461159.1"/>
    </source>
</evidence>
<gene>
    <name evidence="1" type="ORF">SCALOS_LOCUS1619</name>
</gene>
<protein>
    <submittedName>
        <fullName evidence="1">8589_t:CDS:1</fullName>
    </submittedName>
</protein>
<sequence>MNIISTDGSESQTQGKTITPTPIGPSLGMNPVQVTECTYETTFWPRISDFVQNALQANLQIERPLHTYSHEELYRSIYWMCWQGFQKRLYSDLISVIEETLEKLGKQLESNKQLNAWFTNFQQICVNHAKATDILGSVFAYLVFGVFLYDNSDKTYIQYTLRENLRDVLVDRFQLYITEKSEMRIIYTFDLVLDNPRLLELNAVKDVVKAMYKISPDNIYLNPTLFQNLIEDIKMPSNFEDIQVRHTTLETKYQLEKLKIEGWESGHSSQQKRSLTLMNEGDENQEEPLAKRRQC</sequence>
<dbReference type="EMBL" id="CAJVPM010001180">
    <property type="protein sequence ID" value="CAG8461159.1"/>
    <property type="molecule type" value="Genomic_DNA"/>
</dbReference>
<accession>A0ACA9KA70</accession>
<organism evidence="1 2">
    <name type="scientific">Scutellospora calospora</name>
    <dbReference type="NCBI Taxonomy" id="85575"/>
    <lineage>
        <taxon>Eukaryota</taxon>
        <taxon>Fungi</taxon>
        <taxon>Fungi incertae sedis</taxon>
        <taxon>Mucoromycota</taxon>
        <taxon>Glomeromycotina</taxon>
        <taxon>Glomeromycetes</taxon>
        <taxon>Diversisporales</taxon>
        <taxon>Gigasporaceae</taxon>
        <taxon>Scutellospora</taxon>
    </lineage>
</organism>
<comment type="caution">
    <text evidence="1">The sequence shown here is derived from an EMBL/GenBank/DDBJ whole genome shotgun (WGS) entry which is preliminary data.</text>
</comment>
<reference evidence="1" key="1">
    <citation type="submission" date="2021-06" db="EMBL/GenBank/DDBJ databases">
        <authorList>
            <person name="Kallberg Y."/>
            <person name="Tangrot J."/>
            <person name="Rosling A."/>
        </authorList>
    </citation>
    <scope>NUCLEOTIDE SEQUENCE</scope>
    <source>
        <strain evidence="1">AU212A</strain>
    </source>
</reference>
<keyword evidence="2" id="KW-1185">Reference proteome</keyword>
<proteinExistence type="predicted"/>
<name>A0ACA9KA70_9GLOM</name>
<dbReference type="Proteomes" id="UP000789860">
    <property type="component" value="Unassembled WGS sequence"/>
</dbReference>
<evidence type="ECO:0000313" key="2">
    <source>
        <dbReference type="Proteomes" id="UP000789860"/>
    </source>
</evidence>